<keyword evidence="2" id="KW-1185">Reference proteome</keyword>
<dbReference type="Proteomes" id="UP000246278">
    <property type="component" value="Unassembled WGS sequence"/>
</dbReference>
<dbReference type="AlphaFoldDB" id="A0A317T887"/>
<sequence length="150" mass="17147">MSIEEITNYKAISESLASSGQPEELQFKEIAEAGFEVVINLAMPNSDNAIPEEGYIVTARKMMYVHLAVPFESPTAEHLRSFFSLMQAFEGKKCWVHCVVNYRVSAFLYQYFRLVHKVSSEEAKKVIIAEWEPNMVWRDFMGLEGKDVGL</sequence>
<evidence type="ECO:0000313" key="1">
    <source>
        <dbReference type="EMBL" id="PWW81957.1"/>
    </source>
</evidence>
<evidence type="ECO:0000313" key="2">
    <source>
        <dbReference type="Proteomes" id="UP000246278"/>
    </source>
</evidence>
<protein>
    <submittedName>
        <fullName evidence="1">Phosphatase</fullName>
    </submittedName>
</protein>
<proteinExistence type="predicted"/>
<reference evidence="2" key="1">
    <citation type="submission" date="2017-10" db="EMBL/GenBank/DDBJ databases">
        <authorList>
            <person name="Gaisin V.A."/>
            <person name="Rysina M.S."/>
            <person name="Grouzdev D.S."/>
        </authorList>
    </citation>
    <scope>NUCLEOTIDE SEQUENCE [LARGE SCALE GENOMIC DNA]</scope>
    <source>
        <strain evidence="2">V1</strain>
    </source>
</reference>
<dbReference type="InterPro" id="IPR029021">
    <property type="entry name" value="Prot-tyrosine_phosphatase-like"/>
</dbReference>
<comment type="caution">
    <text evidence="1">The sequence shown here is derived from an EMBL/GenBank/DDBJ whole genome shotgun (WGS) entry which is preliminary data.</text>
</comment>
<dbReference type="SUPFAM" id="SSF52799">
    <property type="entry name" value="(Phosphotyrosine protein) phosphatases II"/>
    <property type="match status" value="1"/>
</dbReference>
<accession>A0A317T887</accession>
<dbReference type="EMBL" id="PDNZ01000004">
    <property type="protein sequence ID" value="PWW81957.1"/>
    <property type="molecule type" value="Genomic_DNA"/>
</dbReference>
<gene>
    <name evidence="1" type="ORF">CR164_06240</name>
</gene>
<dbReference type="OrthoDB" id="7391097at2"/>
<organism evidence="1 2">
    <name type="scientific">Prosthecochloris marina</name>
    <dbReference type="NCBI Taxonomy" id="2017681"/>
    <lineage>
        <taxon>Bacteria</taxon>
        <taxon>Pseudomonadati</taxon>
        <taxon>Chlorobiota</taxon>
        <taxon>Chlorobiia</taxon>
        <taxon>Chlorobiales</taxon>
        <taxon>Chlorobiaceae</taxon>
        <taxon>Prosthecochloris</taxon>
    </lineage>
</organism>
<dbReference type="RefSeq" id="WP_110023089.1">
    <property type="nucleotide sequence ID" value="NZ_PDNZ01000004.1"/>
</dbReference>
<name>A0A317T887_9CHLB</name>
<dbReference type="CDD" id="cd14503">
    <property type="entry name" value="PTP-bact"/>
    <property type="match status" value="1"/>
</dbReference>
<dbReference type="Gene3D" id="3.90.190.10">
    <property type="entry name" value="Protein tyrosine phosphatase superfamily"/>
    <property type="match status" value="1"/>
</dbReference>